<dbReference type="SMART" id="SM00360">
    <property type="entry name" value="RRM"/>
    <property type="match status" value="1"/>
</dbReference>
<dbReference type="GO" id="GO:0003723">
    <property type="term" value="F:RNA binding"/>
    <property type="evidence" value="ECO:0007669"/>
    <property type="project" value="UniProtKB-UniRule"/>
</dbReference>
<dbReference type="EnsemblPlants" id="Pp3c17_1620V3.7">
    <property type="protein sequence ID" value="PAC:32907901.CDS.1"/>
    <property type="gene ID" value="Pp3c17_1620"/>
</dbReference>
<dbReference type="HOGENOM" id="CLU_050310_0_0_1"/>
<dbReference type="EMBL" id="ABEU02000017">
    <property type="protein sequence ID" value="PNR35695.1"/>
    <property type="molecule type" value="Genomic_DNA"/>
</dbReference>
<protein>
    <recommendedName>
        <fullName evidence="12">Transcription initiation factor TFIID subunit 15b</fullName>
    </recommendedName>
</protein>
<dbReference type="EnsemblPlants" id="Pp3c17_1620V3.4">
    <property type="protein sequence ID" value="PAC:32907898.CDS.1"/>
    <property type="gene ID" value="Pp3c17_1620"/>
</dbReference>
<evidence type="ECO:0000256" key="2">
    <source>
        <dbReference type="ARBA" id="ARBA00022771"/>
    </source>
</evidence>
<feature type="compositionally biased region" description="Basic and acidic residues" evidence="6">
    <location>
        <begin position="160"/>
        <end position="171"/>
    </location>
</feature>
<dbReference type="EnsemblPlants" id="Pp3c17_1620V3.1">
    <property type="protein sequence ID" value="PAC:32907895.CDS.1"/>
    <property type="gene ID" value="Pp3c17_1620"/>
</dbReference>
<dbReference type="PROSITE" id="PS50199">
    <property type="entry name" value="ZF_RANBP2_2"/>
    <property type="match status" value="1"/>
</dbReference>
<dbReference type="InterPro" id="IPR001876">
    <property type="entry name" value="Znf_RanBP2"/>
</dbReference>
<dbReference type="EnsemblPlants" id="Pp3c17_1620V3.8">
    <property type="protein sequence ID" value="PAC:32907902.CDS.1"/>
    <property type="gene ID" value="Pp3c17_1620"/>
</dbReference>
<feature type="region of interest" description="Disordered" evidence="6">
    <location>
        <begin position="1"/>
        <end position="47"/>
    </location>
</feature>
<dbReference type="FunCoup" id="A9T0V1">
    <property type="interactions" value="841"/>
</dbReference>
<dbReference type="Gramene" id="Pp3c17_1620V3.1">
    <property type="protein sequence ID" value="PAC:32907895.CDS.1"/>
    <property type="gene ID" value="Pp3c17_1620"/>
</dbReference>
<dbReference type="PROSITE" id="PS50102">
    <property type="entry name" value="RRM"/>
    <property type="match status" value="1"/>
</dbReference>
<dbReference type="Pfam" id="PF00076">
    <property type="entry name" value="RRM_1"/>
    <property type="match status" value="1"/>
</dbReference>
<dbReference type="InterPro" id="IPR000504">
    <property type="entry name" value="RRM_dom"/>
</dbReference>
<dbReference type="Gramene" id="Pp3c17_1620V3.4">
    <property type="protein sequence ID" value="PAC:32907898.CDS.1"/>
    <property type="gene ID" value="Pp3c17_1620"/>
</dbReference>
<dbReference type="OMA" id="CNNARIY"/>
<reference evidence="9 11" key="2">
    <citation type="journal article" date="2018" name="Plant J.">
        <title>The Physcomitrella patens chromosome-scale assembly reveals moss genome structure and evolution.</title>
        <authorList>
            <person name="Lang D."/>
            <person name="Ullrich K.K."/>
            <person name="Murat F."/>
            <person name="Fuchs J."/>
            <person name="Jenkins J."/>
            <person name="Haas F.B."/>
            <person name="Piednoel M."/>
            <person name="Gundlach H."/>
            <person name="Van Bel M."/>
            <person name="Meyberg R."/>
            <person name="Vives C."/>
            <person name="Morata J."/>
            <person name="Symeonidi A."/>
            <person name="Hiss M."/>
            <person name="Muchero W."/>
            <person name="Kamisugi Y."/>
            <person name="Saleh O."/>
            <person name="Blanc G."/>
            <person name="Decker E.L."/>
            <person name="van Gessel N."/>
            <person name="Grimwood J."/>
            <person name="Hayes R.D."/>
            <person name="Graham S.W."/>
            <person name="Gunter L.E."/>
            <person name="McDaniel S.F."/>
            <person name="Hoernstein S.N.W."/>
            <person name="Larsson A."/>
            <person name="Li F.W."/>
            <person name="Perroud P.F."/>
            <person name="Phillips J."/>
            <person name="Ranjan P."/>
            <person name="Rokshar D.S."/>
            <person name="Rothfels C.J."/>
            <person name="Schneider L."/>
            <person name="Shu S."/>
            <person name="Stevenson D.W."/>
            <person name="Thummler F."/>
            <person name="Tillich M."/>
            <person name="Villarreal Aguilar J.C."/>
            <person name="Widiez T."/>
            <person name="Wong G.K."/>
            <person name="Wymore A."/>
            <person name="Zhang Y."/>
            <person name="Zimmer A.D."/>
            <person name="Quatrano R.S."/>
            <person name="Mayer K.F.X."/>
            <person name="Goodstein D."/>
            <person name="Casacuberta J.M."/>
            <person name="Vandepoele K."/>
            <person name="Reski R."/>
            <person name="Cuming A.C."/>
            <person name="Tuskan G.A."/>
            <person name="Maumus F."/>
            <person name="Salse J."/>
            <person name="Schmutz J."/>
            <person name="Rensing S.A."/>
        </authorList>
    </citation>
    <scope>NUCLEOTIDE SEQUENCE [LARGE SCALE GENOMIC DNA]</scope>
    <source>
        <strain evidence="10 11">cv. Gransden 2004</strain>
    </source>
</reference>
<dbReference type="InterPro" id="IPR036443">
    <property type="entry name" value="Znf_RanBP2_sf"/>
</dbReference>
<gene>
    <name evidence="10" type="primary">LOC112294861</name>
    <name evidence="9" type="ORF">PHYPA_021545</name>
</gene>
<feature type="compositionally biased region" description="Gly residues" evidence="6">
    <location>
        <begin position="310"/>
        <end position="322"/>
    </location>
</feature>
<dbReference type="EnsemblPlants" id="Pp3c17_1620V3.6">
    <property type="protein sequence ID" value="PAC:32907900.CDS.1"/>
    <property type="gene ID" value="Pp3c17_1620"/>
</dbReference>
<dbReference type="Gene3D" id="4.10.1060.10">
    <property type="entry name" value="Zinc finger, RanBP2-type"/>
    <property type="match status" value="1"/>
</dbReference>
<evidence type="ECO:0000256" key="5">
    <source>
        <dbReference type="PROSITE-ProRule" id="PRU00322"/>
    </source>
</evidence>
<evidence type="ECO:0000313" key="11">
    <source>
        <dbReference type="Proteomes" id="UP000006727"/>
    </source>
</evidence>
<dbReference type="PANTHER" id="PTHR12999:SF7">
    <property type="entry name" value="TRANSCRIPTION INITIATION FACTOR TFIID SUBUNIT 15B"/>
    <property type="match status" value="1"/>
</dbReference>
<name>A9T0V1_PHYPA</name>
<dbReference type="Gramene" id="Pp3c17_1620V3.7">
    <property type="protein sequence ID" value="PAC:32907901.CDS.1"/>
    <property type="gene ID" value="Pp3c17_1620"/>
</dbReference>
<dbReference type="STRING" id="3218.A9T0V1"/>
<dbReference type="OrthoDB" id="76445at2759"/>
<dbReference type="KEGG" id="ppp:112294861"/>
<dbReference type="Gramene" id="Pp3c17_1620V3.8">
    <property type="protein sequence ID" value="PAC:32907902.CDS.1"/>
    <property type="gene ID" value="Pp3c17_1620"/>
</dbReference>
<dbReference type="EnsemblPlants" id="Pp3c17_1620V3.2">
    <property type="protein sequence ID" value="PAC:32907896.CDS.1"/>
    <property type="gene ID" value="Pp3c17_1620"/>
</dbReference>
<reference evidence="9 11" key="1">
    <citation type="journal article" date="2008" name="Science">
        <title>The Physcomitrella genome reveals evolutionary insights into the conquest of land by plants.</title>
        <authorList>
            <person name="Rensing S."/>
            <person name="Lang D."/>
            <person name="Zimmer A."/>
            <person name="Terry A."/>
            <person name="Salamov A."/>
            <person name="Shapiro H."/>
            <person name="Nishiyama T."/>
            <person name="Perroud P.-F."/>
            <person name="Lindquist E."/>
            <person name="Kamisugi Y."/>
            <person name="Tanahashi T."/>
            <person name="Sakakibara K."/>
            <person name="Fujita T."/>
            <person name="Oishi K."/>
            <person name="Shin-I T."/>
            <person name="Kuroki Y."/>
            <person name="Toyoda A."/>
            <person name="Suzuki Y."/>
            <person name="Hashimoto A."/>
            <person name="Yamaguchi K."/>
            <person name="Sugano A."/>
            <person name="Kohara Y."/>
            <person name="Fujiyama A."/>
            <person name="Anterola A."/>
            <person name="Aoki S."/>
            <person name="Ashton N."/>
            <person name="Barbazuk W.B."/>
            <person name="Barker E."/>
            <person name="Bennetzen J."/>
            <person name="Bezanilla M."/>
            <person name="Blankenship R."/>
            <person name="Cho S.H."/>
            <person name="Dutcher S."/>
            <person name="Estelle M."/>
            <person name="Fawcett J.A."/>
            <person name="Gundlach H."/>
            <person name="Hanada K."/>
            <person name="Heyl A."/>
            <person name="Hicks K.A."/>
            <person name="Hugh J."/>
            <person name="Lohr M."/>
            <person name="Mayer K."/>
            <person name="Melkozernov A."/>
            <person name="Murata T."/>
            <person name="Nelson D."/>
            <person name="Pils B."/>
            <person name="Prigge M."/>
            <person name="Reiss B."/>
            <person name="Renner T."/>
            <person name="Rombauts S."/>
            <person name="Rushton P."/>
            <person name="Sanderfoot A."/>
            <person name="Schween G."/>
            <person name="Shiu S.-H."/>
            <person name="Stueber K."/>
            <person name="Theodoulou F.L."/>
            <person name="Tu H."/>
            <person name="Van de Peer Y."/>
            <person name="Verrier P.J."/>
            <person name="Waters E."/>
            <person name="Wood A."/>
            <person name="Yang L."/>
            <person name="Cove D."/>
            <person name="Cuming A."/>
            <person name="Hasebe M."/>
            <person name="Lucas S."/>
            <person name="Mishler D.B."/>
            <person name="Reski R."/>
            <person name="Grigoriev I."/>
            <person name="Quatrano R.S."/>
            <person name="Boore J.L."/>
        </authorList>
    </citation>
    <scope>NUCLEOTIDE SEQUENCE [LARGE SCALE GENOMIC DNA]</scope>
    <source>
        <strain evidence="10 11">cv. Gransden 2004</strain>
    </source>
</reference>
<dbReference type="Gene3D" id="3.30.70.330">
    <property type="match status" value="1"/>
</dbReference>
<dbReference type="RefSeq" id="XP_024401562.1">
    <property type="nucleotide sequence ID" value="XM_024545794.2"/>
</dbReference>
<proteinExistence type="predicted"/>
<dbReference type="PANTHER" id="PTHR12999">
    <property type="entry name" value="ZINC FINGER RAN-BINDING DOMAIN-CONTAINING PROTEIN 2 ZRANB2-RELATED"/>
    <property type="match status" value="1"/>
</dbReference>
<dbReference type="InterPro" id="IPR012677">
    <property type="entry name" value="Nucleotide-bd_a/b_plait_sf"/>
</dbReference>
<dbReference type="Gramene" id="Pp3c17_1620V3.6">
    <property type="protein sequence ID" value="PAC:32907900.CDS.1"/>
    <property type="gene ID" value="Pp3c17_1620"/>
</dbReference>
<evidence type="ECO:0000256" key="6">
    <source>
        <dbReference type="SAM" id="MobiDB-lite"/>
    </source>
</evidence>
<sequence>MSGYGGGGGSGRYRDGGGPGGAVGDRGGSRGGVGGGQRGGFRDGSGGGRGGYGGGGGVGGYGGGGGGGGYGGGGGGGGYGGGGGHDRGGSRGGGSGDRSGDWTCLNAGCGNVNFARRMECNKCQASKPQSAAGGGGGGYGGREGGGNSYDEGGQGGYGGRGHDREQGRAYESRGGGYGAQPREDITVDGSKDVPVKQCDENCGDSCDNARIYISGLPLDVKEDELQELFGGIGQVARVKQKRGYKDQWPYNIKIYQDESGKNKGDAVLSYEDPHAAHSAGGFFNDYEMRGHKIKVAMAAKSAPKPPPPAGGGYRGGQRGGGGPDRRDGGGYRSRPY</sequence>
<evidence type="ECO:0008006" key="12">
    <source>
        <dbReference type="Google" id="ProtNLM"/>
    </source>
</evidence>
<feature type="region of interest" description="Disordered" evidence="6">
    <location>
        <begin position="297"/>
        <end position="336"/>
    </location>
</feature>
<dbReference type="RefSeq" id="XP_024401566.1">
    <property type="nucleotide sequence ID" value="XM_024545798.2"/>
</dbReference>
<dbReference type="SUPFAM" id="SSF90209">
    <property type="entry name" value="Ran binding protein zinc finger-like"/>
    <property type="match status" value="1"/>
</dbReference>
<dbReference type="Gramene" id="Pp3c17_1620V3.3">
    <property type="protein sequence ID" value="PAC:32907897.CDS.1"/>
    <property type="gene ID" value="Pp3c17_1620"/>
</dbReference>
<dbReference type="Gramene" id="Pp3c17_1620V3.5">
    <property type="protein sequence ID" value="PAC:32907899.CDS.1"/>
    <property type="gene ID" value="Pp3c17_1620"/>
</dbReference>
<evidence type="ECO:0000313" key="9">
    <source>
        <dbReference type="EMBL" id="PNR35695.1"/>
    </source>
</evidence>
<dbReference type="GeneID" id="112294861"/>
<keyword evidence="11" id="KW-1185">Reference proteome</keyword>
<keyword evidence="3" id="KW-0862">Zinc</keyword>
<dbReference type="PaxDb" id="3218-PP1S148_7V6.1"/>
<feature type="region of interest" description="Disordered" evidence="6">
    <location>
        <begin position="126"/>
        <end position="189"/>
    </location>
</feature>
<keyword evidence="4" id="KW-0694">RNA-binding</keyword>
<reference evidence="10" key="3">
    <citation type="submission" date="2020-12" db="UniProtKB">
        <authorList>
            <consortium name="EnsemblPlants"/>
        </authorList>
    </citation>
    <scope>IDENTIFICATION</scope>
</reference>
<dbReference type="SUPFAM" id="SSF54928">
    <property type="entry name" value="RNA-binding domain, RBD"/>
    <property type="match status" value="1"/>
</dbReference>
<dbReference type="PROSITE" id="PS01358">
    <property type="entry name" value="ZF_RANBP2_1"/>
    <property type="match status" value="1"/>
</dbReference>
<evidence type="ECO:0000256" key="1">
    <source>
        <dbReference type="ARBA" id="ARBA00022723"/>
    </source>
</evidence>
<dbReference type="CDD" id="cd12280">
    <property type="entry name" value="RRM_FET"/>
    <property type="match status" value="1"/>
</dbReference>
<feature type="domain" description="RRM" evidence="7">
    <location>
        <begin position="209"/>
        <end position="300"/>
    </location>
</feature>
<feature type="domain" description="RanBP2-type" evidence="8">
    <location>
        <begin position="98"/>
        <end position="129"/>
    </location>
</feature>
<organism evidence="9">
    <name type="scientific">Physcomitrium patens</name>
    <name type="common">Spreading-leaved earth moss</name>
    <name type="synonym">Physcomitrella patens</name>
    <dbReference type="NCBI Taxonomy" id="3218"/>
    <lineage>
        <taxon>Eukaryota</taxon>
        <taxon>Viridiplantae</taxon>
        <taxon>Streptophyta</taxon>
        <taxon>Embryophyta</taxon>
        <taxon>Bryophyta</taxon>
        <taxon>Bryophytina</taxon>
        <taxon>Bryopsida</taxon>
        <taxon>Funariidae</taxon>
        <taxon>Funariales</taxon>
        <taxon>Funariaceae</taxon>
        <taxon>Physcomitrium</taxon>
    </lineage>
</organism>
<accession>A9T0V1</accession>
<evidence type="ECO:0000259" key="8">
    <source>
        <dbReference type="PROSITE" id="PS50199"/>
    </source>
</evidence>
<dbReference type="RefSeq" id="XP_024401569.1">
    <property type="nucleotide sequence ID" value="XM_024545801.2"/>
</dbReference>
<keyword evidence="1" id="KW-0479">Metal-binding</keyword>
<evidence type="ECO:0000256" key="4">
    <source>
        <dbReference type="PROSITE-ProRule" id="PRU00176"/>
    </source>
</evidence>
<evidence type="ECO:0000256" key="3">
    <source>
        <dbReference type="ARBA" id="ARBA00022833"/>
    </source>
</evidence>
<dbReference type="EnsemblPlants" id="Pp3c17_1620V3.5">
    <property type="protein sequence ID" value="PAC:32907899.CDS.1"/>
    <property type="gene ID" value="Pp3c17_1620"/>
</dbReference>
<dbReference type="Gramene" id="Pp3c17_1620V3.2">
    <property type="protein sequence ID" value="PAC:32907896.CDS.1"/>
    <property type="gene ID" value="Pp3c17_1620"/>
</dbReference>
<dbReference type="AlphaFoldDB" id="A9T0V1"/>
<dbReference type="RefSeq" id="XP_024401561.1">
    <property type="nucleotide sequence ID" value="XM_024545793.2"/>
</dbReference>
<dbReference type="eggNOG" id="KOG1995">
    <property type="taxonomic scope" value="Eukaryota"/>
</dbReference>
<keyword evidence="2 5" id="KW-0863">Zinc-finger</keyword>
<evidence type="ECO:0000259" key="7">
    <source>
        <dbReference type="PROSITE" id="PS50102"/>
    </source>
</evidence>
<feature type="compositionally biased region" description="Gly residues" evidence="6">
    <location>
        <begin position="132"/>
        <end position="159"/>
    </location>
</feature>
<dbReference type="EnsemblPlants" id="Pp3c17_1620V3.3">
    <property type="protein sequence ID" value="PAC:32907897.CDS.1"/>
    <property type="gene ID" value="Pp3c17_1620"/>
</dbReference>
<dbReference type="RefSeq" id="XP_024401565.1">
    <property type="nucleotide sequence ID" value="XM_024545797.2"/>
</dbReference>
<evidence type="ECO:0000313" key="10">
    <source>
        <dbReference type="EnsemblPlants" id="PAC:32907895.CDS.1"/>
    </source>
</evidence>
<dbReference type="Pfam" id="PF00641">
    <property type="entry name" value="Zn_ribbon_RanBP"/>
    <property type="match status" value="1"/>
</dbReference>
<dbReference type="Proteomes" id="UP000006727">
    <property type="component" value="Chromosome 17"/>
</dbReference>
<dbReference type="RefSeq" id="XP_024401564.1">
    <property type="nucleotide sequence ID" value="XM_024545796.2"/>
</dbReference>
<dbReference type="RefSeq" id="XP_024401563.1">
    <property type="nucleotide sequence ID" value="XM_024545795.2"/>
</dbReference>
<dbReference type="SMART" id="SM00547">
    <property type="entry name" value="ZnF_RBZ"/>
    <property type="match status" value="1"/>
</dbReference>
<dbReference type="GO" id="GO:0008270">
    <property type="term" value="F:zinc ion binding"/>
    <property type="evidence" value="ECO:0007669"/>
    <property type="project" value="UniProtKB-KW"/>
</dbReference>
<dbReference type="InterPro" id="IPR035979">
    <property type="entry name" value="RBD_domain_sf"/>
</dbReference>
<dbReference type="RefSeq" id="XP_024401567.1">
    <property type="nucleotide sequence ID" value="XM_024545799.2"/>
</dbReference>